<evidence type="ECO:0000256" key="1">
    <source>
        <dbReference type="SAM" id="SignalP"/>
    </source>
</evidence>
<dbReference type="KEGG" id="mfy:HH212_13220"/>
<dbReference type="Proteomes" id="UP000502415">
    <property type="component" value="Chromosome"/>
</dbReference>
<dbReference type="RefSeq" id="WP_170202895.1">
    <property type="nucleotide sequence ID" value="NZ_CP051685.1"/>
</dbReference>
<evidence type="ECO:0000313" key="3">
    <source>
        <dbReference type="Proteomes" id="UP000502415"/>
    </source>
</evidence>
<dbReference type="AlphaFoldDB" id="A0A7Z2ZT46"/>
<evidence type="ECO:0008006" key="4">
    <source>
        <dbReference type="Google" id="ProtNLM"/>
    </source>
</evidence>
<name>A0A7Z2ZT46_9BURK</name>
<feature type="chain" id="PRO_5031420018" description="Porin" evidence="1">
    <location>
        <begin position="21"/>
        <end position="351"/>
    </location>
</feature>
<proteinExistence type="predicted"/>
<reference evidence="2 3" key="1">
    <citation type="submission" date="2020-04" db="EMBL/GenBank/DDBJ databases">
        <title>Genome sequencing of novel species.</title>
        <authorList>
            <person name="Heo J."/>
            <person name="Kim S.-J."/>
            <person name="Kim J.-S."/>
            <person name="Hong S.-B."/>
            <person name="Kwon S.-W."/>
        </authorList>
    </citation>
    <scope>NUCLEOTIDE SEQUENCE [LARGE SCALE GENOMIC DNA]</scope>
    <source>
        <strain evidence="2 3">GN2-R2</strain>
    </source>
</reference>
<feature type="signal peptide" evidence="1">
    <location>
        <begin position="1"/>
        <end position="20"/>
    </location>
</feature>
<keyword evidence="1" id="KW-0732">Signal</keyword>
<keyword evidence="3" id="KW-1185">Reference proteome</keyword>
<gene>
    <name evidence="2" type="ORF">HH212_13220</name>
</gene>
<organism evidence="2 3">
    <name type="scientific">Massilia forsythiae</name>
    <dbReference type="NCBI Taxonomy" id="2728020"/>
    <lineage>
        <taxon>Bacteria</taxon>
        <taxon>Pseudomonadati</taxon>
        <taxon>Pseudomonadota</taxon>
        <taxon>Betaproteobacteria</taxon>
        <taxon>Burkholderiales</taxon>
        <taxon>Oxalobacteraceae</taxon>
        <taxon>Telluria group</taxon>
        <taxon>Massilia</taxon>
    </lineage>
</organism>
<dbReference type="EMBL" id="CP051685">
    <property type="protein sequence ID" value="QJE00865.1"/>
    <property type="molecule type" value="Genomic_DNA"/>
</dbReference>
<evidence type="ECO:0000313" key="2">
    <source>
        <dbReference type="EMBL" id="QJE00865.1"/>
    </source>
</evidence>
<sequence length="351" mass="38900">MTLRPWIGALLLGCAGAAWAQTTARQPADDQTATLAQDDHGAYLSIGFGDGRMHGQNDTGTRWMQHRTFEVRAGRREPELLGGGRIDFIHYNEGHPDNNHRDGFAVQWLAVRPLGRNVSGEFGAGPYLSMNTTIADGRQQDDSHLGLLLSATLRFPLDSGWANLPDGTHLRVGVNQVMMHDAHNSTAVLVGIGRQFGETRAEPDTEPATGPWWVGGSIGRSITNLSNTDSANAGVLEARKYLDERMDHWAVSGKAIYEGNDGTRVDRRGLAGQLWYVQQVTPRLSMSAGLGPYVAWNKYDADRTRANVLISFQAERALSRRTRAFVNFNRVKTFRQTNDRDLFQLGILKRF</sequence>
<accession>A0A7Z2ZT46</accession>
<protein>
    <recommendedName>
        <fullName evidence="4">Porin</fullName>
    </recommendedName>
</protein>